<evidence type="ECO:0000313" key="2">
    <source>
        <dbReference type="Proteomes" id="UP000796880"/>
    </source>
</evidence>
<name>A0A8K0ML02_9ROSA</name>
<proteinExistence type="predicted"/>
<protein>
    <submittedName>
        <fullName evidence="1">Uncharacterized protein</fullName>
    </submittedName>
</protein>
<accession>A0A8K0ML02</accession>
<evidence type="ECO:0000313" key="1">
    <source>
        <dbReference type="EMBL" id="KAF3449842.1"/>
    </source>
</evidence>
<dbReference type="OrthoDB" id="1420620at2759"/>
<comment type="caution">
    <text evidence="1">The sequence shown here is derived from an EMBL/GenBank/DDBJ whole genome shotgun (WGS) entry which is preliminary data.</text>
</comment>
<dbReference type="EMBL" id="VOIH02000003">
    <property type="protein sequence ID" value="KAF3449842.1"/>
    <property type="molecule type" value="Genomic_DNA"/>
</dbReference>
<dbReference type="AlphaFoldDB" id="A0A8K0ML02"/>
<dbReference type="Proteomes" id="UP000796880">
    <property type="component" value="Unassembled WGS sequence"/>
</dbReference>
<gene>
    <name evidence="1" type="ORF">FNV43_RR05921</name>
</gene>
<organism evidence="1 2">
    <name type="scientific">Rhamnella rubrinervis</name>
    <dbReference type="NCBI Taxonomy" id="2594499"/>
    <lineage>
        <taxon>Eukaryota</taxon>
        <taxon>Viridiplantae</taxon>
        <taxon>Streptophyta</taxon>
        <taxon>Embryophyta</taxon>
        <taxon>Tracheophyta</taxon>
        <taxon>Spermatophyta</taxon>
        <taxon>Magnoliopsida</taxon>
        <taxon>eudicotyledons</taxon>
        <taxon>Gunneridae</taxon>
        <taxon>Pentapetalae</taxon>
        <taxon>rosids</taxon>
        <taxon>fabids</taxon>
        <taxon>Rosales</taxon>
        <taxon>Rhamnaceae</taxon>
        <taxon>rhamnoid group</taxon>
        <taxon>Rhamneae</taxon>
        <taxon>Rhamnella</taxon>
    </lineage>
</organism>
<reference evidence="1" key="1">
    <citation type="submission" date="2020-03" db="EMBL/GenBank/DDBJ databases">
        <title>A high-quality chromosome-level genome assembly of a woody plant with both climbing and erect habits, Rhamnella rubrinervis.</title>
        <authorList>
            <person name="Lu Z."/>
            <person name="Yang Y."/>
            <person name="Zhu X."/>
            <person name="Sun Y."/>
        </authorList>
    </citation>
    <scope>NUCLEOTIDE SEQUENCE</scope>
    <source>
        <strain evidence="1">BYM</strain>
        <tissue evidence="1">Leaf</tissue>
    </source>
</reference>
<keyword evidence="2" id="KW-1185">Reference proteome</keyword>
<sequence>MRVCGKDSEAILISVLTALPVYIWDCRGCLGDGLVTSIKWLLCLRRYGASLSLQSSSLDGIIVSALLYLIKVFHLEERKSLWRMLSFRIFFSLPLGLDGGGSLQATCTRMHYRNVNGVFNTDSTTNQNAPISKGNFVSIRVNDNAYKERISLCQFSLIARVVLTKGDKSWKHDELYLKLQSIWKLEKWKLISLVRDIFKLLYLHGRSSKSLVSGSL</sequence>